<evidence type="ECO:0000259" key="2">
    <source>
        <dbReference type="Pfam" id="PF23845"/>
    </source>
</evidence>
<evidence type="ECO:0000259" key="1">
    <source>
        <dbReference type="Pfam" id="PF09343"/>
    </source>
</evidence>
<keyword evidence="4" id="KW-1185">Reference proteome</keyword>
<dbReference type="AlphaFoldDB" id="A0A916ZIE1"/>
<name>A0A916ZIE1_9SPHN</name>
<gene>
    <name evidence="3" type="ORF">GCM10011529_01140</name>
</gene>
<feature type="domain" description="Non-contractile tail sheath TIM barrel" evidence="2">
    <location>
        <begin position="4"/>
        <end position="37"/>
    </location>
</feature>
<reference evidence="3" key="1">
    <citation type="journal article" date="2014" name="Int. J. Syst. Evol. Microbiol.">
        <title>Complete genome sequence of Corynebacterium casei LMG S-19264T (=DSM 44701T), isolated from a smear-ripened cheese.</title>
        <authorList>
            <consortium name="US DOE Joint Genome Institute (JGI-PGF)"/>
            <person name="Walter F."/>
            <person name="Albersmeier A."/>
            <person name="Kalinowski J."/>
            <person name="Ruckert C."/>
        </authorList>
    </citation>
    <scope>NUCLEOTIDE SEQUENCE</scope>
    <source>
        <strain evidence="3">CGMCC 1.15519</strain>
    </source>
</reference>
<dbReference type="Pfam" id="PF09343">
    <property type="entry name" value="DUF2460"/>
    <property type="match status" value="1"/>
</dbReference>
<proteinExistence type="predicted"/>
<dbReference type="NCBIfam" id="TIGR02217">
    <property type="entry name" value="chp_TIGR02217"/>
    <property type="match status" value="1"/>
</dbReference>
<evidence type="ECO:0000313" key="3">
    <source>
        <dbReference type="EMBL" id="GGD98801.1"/>
    </source>
</evidence>
<organism evidence="3 4">
    <name type="scientific">Sandarakinorhabdus glacialis</name>
    <dbReference type="NCBI Taxonomy" id="1614636"/>
    <lineage>
        <taxon>Bacteria</taxon>
        <taxon>Pseudomonadati</taxon>
        <taxon>Pseudomonadota</taxon>
        <taxon>Alphaproteobacteria</taxon>
        <taxon>Sphingomonadales</taxon>
        <taxon>Sphingosinicellaceae</taxon>
        <taxon>Sandarakinorhabdus</taxon>
    </lineage>
</organism>
<accession>A0A916ZIE1</accession>
<comment type="caution">
    <text evidence="3">The sequence shown here is derived from an EMBL/GenBank/DDBJ whole genome shotgun (WGS) entry which is preliminary data.</text>
</comment>
<sequence length="250" mass="26649">MVAADWERIAAAAASSLTRGVAETFVWAWPQVARDGFTAFELTADGESDVTAFHDVLFPLQLGYGAAGGPEFSTQVVVTGSGHEQRNSQWADARLYYDAGLGVRSEADLSALIAFFRARRGQAHGFRFSDPLDRTSGEEQLLGVGDGGATRFALVKHYGEAGDRQTRRITRPVAGSVVVRVGGAVRMQGWALGAGGHVDFEVPPAVGAPVMAGFDFDVPVRFAADRIDVSIAGWRAGELPSVPLVEVRED</sequence>
<dbReference type="EMBL" id="BMJM01000001">
    <property type="protein sequence ID" value="GGD98801.1"/>
    <property type="molecule type" value="Genomic_DNA"/>
</dbReference>
<dbReference type="InterPro" id="IPR057122">
    <property type="entry name" value="TIM-barrel_NCTSP"/>
</dbReference>
<reference evidence="3" key="2">
    <citation type="submission" date="2020-09" db="EMBL/GenBank/DDBJ databases">
        <authorList>
            <person name="Sun Q."/>
            <person name="Zhou Y."/>
        </authorList>
    </citation>
    <scope>NUCLEOTIDE SEQUENCE</scope>
    <source>
        <strain evidence="3">CGMCC 1.15519</strain>
    </source>
</reference>
<dbReference type="Proteomes" id="UP000635071">
    <property type="component" value="Unassembled WGS sequence"/>
</dbReference>
<evidence type="ECO:0000313" key="4">
    <source>
        <dbReference type="Proteomes" id="UP000635071"/>
    </source>
</evidence>
<feature type="domain" description="DUF2460" evidence="1">
    <location>
        <begin position="54"/>
        <end position="248"/>
    </location>
</feature>
<dbReference type="GO" id="GO:0016787">
    <property type="term" value="F:hydrolase activity"/>
    <property type="evidence" value="ECO:0007669"/>
    <property type="project" value="UniProtKB-KW"/>
</dbReference>
<dbReference type="Pfam" id="PF23845">
    <property type="entry name" value="TIM-barrel_NCTSP"/>
    <property type="match status" value="1"/>
</dbReference>
<protein>
    <submittedName>
        <fullName evidence="3">Glycoside hydrolase family 24</fullName>
    </submittedName>
</protein>
<dbReference type="InterPro" id="IPR011740">
    <property type="entry name" value="DUF2460"/>
</dbReference>
<keyword evidence="3" id="KW-0378">Hydrolase</keyword>